<dbReference type="Gene3D" id="1.25.40.20">
    <property type="entry name" value="Ankyrin repeat-containing domain"/>
    <property type="match status" value="3"/>
</dbReference>
<dbReference type="SUPFAM" id="SSF48403">
    <property type="entry name" value="Ankyrin repeat"/>
    <property type="match status" value="1"/>
</dbReference>
<feature type="repeat" description="ANK" evidence="3">
    <location>
        <begin position="646"/>
        <end position="670"/>
    </location>
</feature>
<dbReference type="PROSITE" id="PS50297">
    <property type="entry name" value="ANK_REP_REGION"/>
    <property type="match status" value="7"/>
</dbReference>
<dbReference type="InterPro" id="IPR002110">
    <property type="entry name" value="Ankyrin_rpt"/>
</dbReference>
<feature type="repeat" description="ANK" evidence="3">
    <location>
        <begin position="510"/>
        <end position="532"/>
    </location>
</feature>
<dbReference type="STRING" id="1849047.A0A3D8QK37"/>
<feature type="repeat" description="ANK" evidence="3">
    <location>
        <begin position="680"/>
        <end position="704"/>
    </location>
</feature>
<keyword evidence="1" id="KW-0677">Repeat</keyword>
<proteinExistence type="predicted"/>
<gene>
    <name evidence="5" type="ORF">BP6252_11616</name>
</gene>
<evidence type="ECO:0000256" key="1">
    <source>
        <dbReference type="ARBA" id="ARBA00022737"/>
    </source>
</evidence>
<dbReference type="InterPro" id="IPR010730">
    <property type="entry name" value="HET"/>
</dbReference>
<feature type="repeat" description="ANK" evidence="3">
    <location>
        <begin position="476"/>
        <end position="500"/>
    </location>
</feature>
<dbReference type="PROSITE" id="PS50088">
    <property type="entry name" value="ANK_REPEAT"/>
    <property type="match status" value="7"/>
</dbReference>
<dbReference type="InterPro" id="IPR036770">
    <property type="entry name" value="Ankyrin_rpt-contain_sf"/>
</dbReference>
<dbReference type="Pfam" id="PF00023">
    <property type="entry name" value="Ank"/>
    <property type="match status" value="2"/>
</dbReference>
<dbReference type="EMBL" id="PDLM01000014">
    <property type="protein sequence ID" value="RDW62183.1"/>
    <property type="molecule type" value="Genomic_DNA"/>
</dbReference>
<dbReference type="PANTHER" id="PTHR24173">
    <property type="entry name" value="ANKYRIN REPEAT CONTAINING"/>
    <property type="match status" value="1"/>
</dbReference>
<dbReference type="AlphaFoldDB" id="A0A3D8QK37"/>
<feature type="domain" description="Heterokaryon incompatibility" evidence="4">
    <location>
        <begin position="1"/>
        <end position="65"/>
    </location>
</feature>
<keyword evidence="2 3" id="KW-0040">ANK repeat</keyword>
<feature type="repeat" description="ANK" evidence="3">
    <location>
        <begin position="714"/>
        <end position="735"/>
    </location>
</feature>
<dbReference type="Pfam" id="PF12796">
    <property type="entry name" value="Ank_2"/>
    <property type="match status" value="3"/>
</dbReference>
<sequence length="807" mass="90167">MTKIYGQADRVIVWLGEAADNGDQALEVIRAAGNGVTSSLSHEILLAVLNLLRRPWFRRIWVLQEVAVARHVQIICGPTEIDGHAFYLGVDSLTKIYQAPADLQSLINSVTYLIRGAIFRPSHTISRTGGTSQAMFTLGELVDMYHAHDATKRHDKVYALLGMSSEDLSKTDLLPDYEVPWGDLFQRLVRYLICGNISLQSWNDREMIVIRNKGCIIGKICRVNHDTALSGKQSVSVVFKNFSRVSGQRETYDAEMTLHPPAKPIQYGDLICLLQEASKPMIIRPRKDHFEIIMIAPSLLETGKMEGEYVKWPKLYIRDFLLVWDWKGLSSLQYLEDDTTVRTIDRVSKHSNIKWGDLEKATRIWNVAMIVDDADEYEKAEEWLQEAIDGYEIAFNQDHLDTLKDESGQTPLSWAAGRGYYTIVDFLMTEDSFDPNLEDRKSGRTPLWWAARNGHEAVVKLLLSTGKVEVDVKAIDDMTPLWWAARNGHEAVVKLLLGTGKVDVDVKDREGWTPLWWAARNGHEAVVELLLSADKLEVDVKDKDVLTPLWWAAGNGHEAVVKLLLGTGKFDVDVKDREGLTLLWWAARNGHEAVVELLLSADKLEVDVKDKDVLTSLWWAVCNGHEAVVKLLLSTSKVDVNVKDGQGGTPLLWAANGGHEAVVKLLLGTGRVDVDVKYREGLTPLWCAANNGHEAVVKLLLSAGKVDVDIKNEHGHTPLWGAAYNGHEAVVKLLLGTSKVDVNVKDGEGRTPLWWAAYNGHEAVVKLLLSADKLEVDVKDKYSETPLSHAASNGNEAIVKLLQEYIE</sequence>
<comment type="caution">
    <text evidence="5">The sequence shown here is derived from an EMBL/GenBank/DDBJ whole genome shotgun (WGS) entry which is preliminary data.</text>
</comment>
<evidence type="ECO:0000259" key="4">
    <source>
        <dbReference type="Pfam" id="PF06985"/>
    </source>
</evidence>
<name>A0A3D8QK37_9HELO</name>
<feature type="repeat" description="ANK" evidence="3">
    <location>
        <begin position="748"/>
        <end position="770"/>
    </location>
</feature>
<evidence type="ECO:0000256" key="2">
    <source>
        <dbReference type="ARBA" id="ARBA00023043"/>
    </source>
</evidence>
<feature type="repeat" description="ANK" evidence="3">
    <location>
        <begin position="442"/>
        <end position="466"/>
    </location>
</feature>
<reference evidence="5 6" key="1">
    <citation type="journal article" date="2018" name="IMA Fungus">
        <title>IMA Genome-F 9: Draft genome sequence of Annulohypoxylon stygium, Aspergillus mulundensis, Berkeleyomyces basicola (syn. Thielaviopsis basicola), Ceratocystis smalleyi, two Cercospora beticola strains, Coleophoma cylindrospora, Fusarium fracticaudum, Phialophora cf. hyalina, and Morchella septimelata.</title>
        <authorList>
            <person name="Wingfield B.D."/>
            <person name="Bills G.F."/>
            <person name="Dong Y."/>
            <person name="Huang W."/>
            <person name="Nel W.J."/>
            <person name="Swalarsk-Parry B.S."/>
            <person name="Vaghefi N."/>
            <person name="Wilken P.M."/>
            <person name="An Z."/>
            <person name="de Beer Z.W."/>
            <person name="De Vos L."/>
            <person name="Chen L."/>
            <person name="Duong T.A."/>
            <person name="Gao Y."/>
            <person name="Hammerbacher A."/>
            <person name="Kikkert J.R."/>
            <person name="Li Y."/>
            <person name="Li H."/>
            <person name="Li K."/>
            <person name="Li Q."/>
            <person name="Liu X."/>
            <person name="Ma X."/>
            <person name="Naidoo K."/>
            <person name="Pethybridge S.J."/>
            <person name="Sun J."/>
            <person name="Steenkamp E.T."/>
            <person name="van der Nest M.A."/>
            <person name="van Wyk S."/>
            <person name="Wingfield M.J."/>
            <person name="Xiong C."/>
            <person name="Yue Q."/>
            <person name="Zhang X."/>
        </authorList>
    </citation>
    <scope>NUCLEOTIDE SEQUENCE [LARGE SCALE GENOMIC DNA]</scope>
    <source>
        <strain evidence="5 6">BP6252</strain>
    </source>
</reference>
<accession>A0A3D8QK37</accession>
<dbReference type="Pfam" id="PF13637">
    <property type="entry name" value="Ank_4"/>
    <property type="match status" value="1"/>
</dbReference>
<evidence type="ECO:0000256" key="3">
    <source>
        <dbReference type="PROSITE-ProRule" id="PRU00023"/>
    </source>
</evidence>
<protein>
    <recommendedName>
        <fullName evidence="4">Heterokaryon incompatibility domain-containing protein</fullName>
    </recommendedName>
</protein>
<evidence type="ECO:0000313" key="5">
    <source>
        <dbReference type="EMBL" id="RDW62183.1"/>
    </source>
</evidence>
<dbReference type="SMART" id="SM00248">
    <property type="entry name" value="ANK"/>
    <property type="match status" value="12"/>
</dbReference>
<organism evidence="5 6">
    <name type="scientific">Coleophoma cylindrospora</name>
    <dbReference type="NCBI Taxonomy" id="1849047"/>
    <lineage>
        <taxon>Eukaryota</taxon>
        <taxon>Fungi</taxon>
        <taxon>Dikarya</taxon>
        <taxon>Ascomycota</taxon>
        <taxon>Pezizomycotina</taxon>
        <taxon>Leotiomycetes</taxon>
        <taxon>Helotiales</taxon>
        <taxon>Dermateaceae</taxon>
        <taxon>Coleophoma</taxon>
    </lineage>
</organism>
<dbReference type="OrthoDB" id="194358at2759"/>
<dbReference type="PANTHER" id="PTHR24173:SF74">
    <property type="entry name" value="ANKYRIN REPEAT DOMAIN-CONTAINING PROTEIN 16"/>
    <property type="match status" value="1"/>
</dbReference>
<dbReference type="Pfam" id="PF06985">
    <property type="entry name" value="HET"/>
    <property type="match status" value="1"/>
</dbReference>
<dbReference type="Proteomes" id="UP000256645">
    <property type="component" value="Unassembled WGS sequence"/>
</dbReference>
<keyword evidence="6" id="KW-1185">Reference proteome</keyword>
<evidence type="ECO:0000313" key="6">
    <source>
        <dbReference type="Proteomes" id="UP000256645"/>
    </source>
</evidence>